<protein>
    <submittedName>
        <fullName evidence="2">Uncharacterized protein</fullName>
    </submittedName>
</protein>
<feature type="compositionally biased region" description="Basic and acidic residues" evidence="1">
    <location>
        <begin position="102"/>
        <end position="112"/>
    </location>
</feature>
<dbReference type="Proteomes" id="UP000199648">
    <property type="component" value="Unassembled WGS sequence"/>
</dbReference>
<evidence type="ECO:0000256" key="1">
    <source>
        <dbReference type="SAM" id="MobiDB-lite"/>
    </source>
</evidence>
<keyword evidence="3" id="KW-1185">Reference proteome</keyword>
<organism evidence="2 3">
    <name type="scientific">Thiohalomonas denitrificans</name>
    <dbReference type="NCBI Taxonomy" id="415747"/>
    <lineage>
        <taxon>Bacteria</taxon>
        <taxon>Pseudomonadati</taxon>
        <taxon>Pseudomonadota</taxon>
        <taxon>Gammaproteobacteria</taxon>
        <taxon>Thiohalomonadales</taxon>
        <taxon>Thiohalomonadaceae</taxon>
        <taxon>Thiohalomonas</taxon>
    </lineage>
</organism>
<proteinExistence type="predicted"/>
<name>A0A1G5PJG6_9GAMM</name>
<dbReference type="STRING" id="415747.SAMN03097708_00225"/>
<gene>
    <name evidence="2" type="ORF">SAMN03097708_00225</name>
</gene>
<reference evidence="2 3" key="1">
    <citation type="submission" date="2016-10" db="EMBL/GenBank/DDBJ databases">
        <authorList>
            <person name="de Groot N.N."/>
        </authorList>
    </citation>
    <scope>NUCLEOTIDE SEQUENCE [LARGE SCALE GENOMIC DNA]</scope>
    <source>
        <strain evidence="2 3">HLD2</strain>
    </source>
</reference>
<feature type="region of interest" description="Disordered" evidence="1">
    <location>
        <begin position="77"/>
        <end position="112"/>
    </location>
</feature>
<dbReference type="EMBL" id="FMWD01000001">
    <property type="protein sequence ID" value="SCZ49653.1"/>
    <property type="molecule type" value="Genomic_DNA"/>
</dbReference>
<accession>A0A1G5PJG6</accession>
<evidence type="ECO:0000313" key="2">
    <source>
        <dbReference type="EMBL" id="SCZ49653.1"/>
    </source>
</evidence>
<sequence>MDIGGAAIITGATISLRDSAFQTGDYGSRDTVRPRMSARHVVPANLPGISHKIMDERRGELVYCCMLGDTFRAPQKRQDKAQRAGNGHSLVKRCTNPPGADSDSRRLARRADSRDGVRNAVMAFLGGSLRASRWPAICGVAFLGKGAPFPAKRALHLAGQRLAESTAKHATVH</sequence>
<dbReference type="AlphaFoldDB" id="A0A1G5PJG6"/>
<evidence type="ECO:0000313" key="3">
    <source>
        <dbReference type="Proteomes" id="UP000199648"/>
    </source>
</evidence>